<keyword evidence="1" id="KW-0472">Membrane</keyword>
<organism evidence="2">
    <name type="scientific">gut metagenome</name>
    <dbReference type="NCBI Taxonomy" id="749906"/>
    <lineage>
        <taxon>unclassified sequences</taxon>
        <taxon>metagenomes</taxon>
        <taxon>organismal metagenomes</taxon>
    </lineage>
</organism>
<keyword evidence="1" id="KW-1133">Transmembrane helix</keyword>
<accession>J9H469</accession>
<sequence length="50" mass="5904">KMKEVDNKNRHDSPLVQLLKVPCLCLLCVWKYIILRYIPIVAVRLLDKVL</sequence>
<dbReference type="AlphaFoldDB" id="J9H469"/>
<name>J9H469_9ZZZZ</name>
<evidence type="ECO:0000313" key="2">
    <source>
        <dbReference type="EMBL" id="EJX10838.1"/>
    </source>
</evidence>
<comment type="caution">
    <text evidence="2">The sequence shown here is derived from an EMBL/GenBank/DDBJ whole genome shotgun (WGS) entry which is preliminary data.</text>
</comment>
<dbReference type="EMBL" id="AMCI01000048">
    <property type="protein sequence ID" value="EJX10838.1"/>
    <property type="molecule type" value="Genomic_DNA"/>
</dbReference>
<keyword evidence="1" id="KW-0812">Transmembrane</keyword>
<evidence type="ECO:0000256" key="1">
    <source>
        <dbReference type="SAM" id="Phobius"/>
    </source>
</evidence>
<feature type="non-terminal residue" evidence="2">
    <location>
        <position position="1"/>
    </location>
</feature>
<feature type="transmembrane region" description="Helical" evidence="1">
    <location>
        <begin position="21"/>
        <end position="46"/>
    </location>
</feature>
<reference evidence="2" key="1">
    <citation type="journal article" date="2012" name="PLoS ONE">
        <title>Gene sets for utilization of primary and secondary nutrition supplies in the distal gut of endangered iberian lynx.</title>
        <authorList>
            <person name="Alcaide M."/>
            <person name="Messina E."/>
            <person name="Richter M."/>
            <person name="Bargiela R."/>
            <person name="Peplies J."/>
            <person name="Huws S.A."/>
            <person name="Newbold C.J."/>
            <person name="Golyshin P.N."/>
            <person name="Simon M.A."/>
            <person name="Lopez G."/>
            <person name="Yakimov M.M."/>
            <person name="Ferrer M."/>
        </authorList>
    </citation>
    <scope>NUCLEOTIDE SEQUENCE</scope>
</reference>
<gene>
    <name evidence="2" type="ORF">EVA_00463</name>
</gene>
<protein>
    <submittedName>
        <fullName evidence="2">Uncharacterized protein</fullName>
    </submittedName>
</protein>
<proteinExistence type="predicted"/>